<dbReference type="Gene3D" id="3.40.50.300">
    <property type="entry name" value="P-loop containing nucleotide triphosphate hydrolases"/>
    <property type="match status" value="1"/>
</dbReference>
<comment type="catalytic activity">
    <reaction evidence="8">
        <text>DNA(n) + a 2'-deoxyribonucleoside 5'-triphosphate = DNA(n+1) + diphosphate</text>
        <dbReference type="Rhea" id="RHEA:22508"/>
        <dbReference type="Rhea" id="RHEA-COMP:17339"/>
        <dbReference type="Rhea" id="RHEA-COMP:17340"/>
        <dbReference type="ChEBI" id="CHEBI:33019"/>
        <dbReference type="ChEBI" id="CHEBI:61560"/>
        <dbReference type="ChEBI" id="CHEBI:173112"/>
        <dbReference type="EC" id="2.7.7.7"/>
    </reaction>
</comment>
<comment type="similarity">
    <text evidence="7">Belongs to the DNA polymerase HolA subunit family.</text>
</comment>
<dbReference type="InterPro" id="IPR010372">
    <property type="entry name" value="DNA_pol3_delta_N"/>
</dbReference>
<keyword evidence="3" id="KW-0808">Transferase</keyword>
<organism evidence="11 12">
    <name type="scientific">Azonexus fungiphilus</name>
    <dbReference type="NCBI Taxonomy" id="146940"/>
    <lineage>
        <taxon>Bacteria</taxon>
        <taxon>Pseudomonadati</taxon>
        <taxon>Pseudomonadota</taxon>
        <taxon>Betaproteobacteria</taxon>
        <taxon>Rhodocyclales</taxon>
        <taxon>Azonexaceae</taxon>
        <taxon>Azonexus</taxon>
    </lineage>
</organism>
<dbReference type="EMBL" id="RBXP01000013">
    <property type="protein sequence ID" value="RKT59595.1"/>
    <property type="molecule type" value="Genomic_DNA"/>
</dbReference>
<dbReference type="GO" id="GO:0003677">
    <property type="term" value="F:DNA binding"/>
    <property type="evidence" value="ECO:0007669"/>
    <property type="project" value="InterPro"/>
</dbReference>
<dbReference type="InterPro" id="IPR032780">
    <property type="entry name" value="DNA_pol3_delt_C"/>
</dbReference>
<sequence>MLLKAEQLAAHLERELRPLYVLYGDEPLLVIEAADAIRARARSNGYSEREVLTVLPQFDWGQLLAAGGNLSLFGDRKLIDLRIPAGKPGKEGSAALQQWCQNLSPDNLLLVTLPELDWREEKAAWFTALANAGVAVKLNAPPLAELPGWIAGRLRRQQQSADPESLKFIAERVEGNLLAAHQEIQKLALLYPAGKLAHEQVREAVLNVARYDIEGLREALLAGDIGRLARTLDGLMQEGEAPPLVLWAMSEEIRALATIRAGLDAGRPVDGLLKDAKVWGPRQLPVKKALQRLSTVTLEAALRHAGRIDRLIKGIGQGDLWEEFLRLGLSLCQPGKADARNRV</sequence>
<dbReference type="InterPro" id="IPR005790">
    <property type="entry name" value="DNA_polIII_delta"/>
</dbReference>
<dbReference type="Gene3D" id="1.10.8.60">
    <property type="match status" value="1"/>
</dbReference>
<accession>A0A495WFP5</accession>
<dbReference type="InterPro" id="IPR008921">
    <property type="entry name" value="DNA_pol3_clamp-load_cplx_C"/>
</dbReference>
<dbReference type="PANTHER" id="PTHR34388:SF1">
    <property type="entry name" value="DNA POLYMERASE III SUBUNIT DELTA"/>
    <property type="match status" value="1"/>
</dbReference>
<comment type="caution">
    <text evidence="11">The sequence shown here is derived from an EMBL/GenBank/DDBJ whole genome shotgun (WGS) entry which is preliminary data.</text>
</comment>
<feature type="domain" description="DNA polymerase III subunit delta C-terminal" evidence="10">
    <location>
        <begin position="218"/>
        <end position="335"/>
    </location>
</feature>
<evidence type="ECO:0000256" key="4">
    <source>
        <dbReference type="ARBA" id="ARBA00022695"/>
    </source>
</evidence>
<dbReference type="CDD" id="cd18138">
    <property type="entry name" value="HLD_clamp_pol_III_delta"/>
    <property type="match status" value="1"/>
</dbReference>
<evidence type="ECO:0000256" key="1">
    <source>
        <dbReference type="ARBA" id="ARBA00012417"/>
    </source>
</evidence>
<dbReference type="GO" id="GO:0003887">
    <property type="term" value="F:DNA-directed DNA polymerase activity"/>
    <property type="evidence" value="ECO:0007669"/>
    <property type="project" value="UniProtKB-KW"/>
</dbReference>
<dbReference type="GO" id="GO:0006261">
    <property type="term" value="P:DNA-templated DNA replication"/>
    <property type="evidence" value="ECO:0007669"/>
    <property type="project" value="TreeGrafter"/>
</dbReference>
<dbReference type="AlphaFoldDB" id="A0A495WFP5"/>
<evidence type="ECO:0000313" key="11">
    <source>
        <dbReference type="EMBL" id="RKT59595.1"/>
    </source>
</evidence>
<dbReference type="Pfam" id="PF06144">
    <property type="entry name" value="DNA_pol3_delta"/>
    <property type="match status" value="1"/>
</dbReference>
<evidence type="ECO:0000313" key="12">
    <source>
        <dbReference type="Proteomes" id="UP000270626"/>
    </source>
</evidence>
<keyword evidence="12" id="KW-1185">Reference proteome</keyword>
<feature type="domain" description="DNA polymerase III delta N-terminal" evidence="9">
    <location>
        <begin position="20"/>
        <end position="136"/>
    </location>
</feature>
<dbReference type="Pfam" id="PF14840">
    <property type="entry name" value="DNA_pol3_delt_C"/>
    <property type="match status" value="1"/>
</dbReference>
<protein>
    <recommendedName>
        <fullName evidence="2">DNA polymerase III subunit delta</fullName>
        <ecNumber evidence="1">2.7.7.7</ecNumber>
    </recommendedName>
</protein>
<gene>
    <name evidence="11" type="ORF">DFR40_1483</name>
</gene>
<evidence type="ECO:0000259" key="10">
    <source>
        <dbReference type="Pfam" id="PF14840"/>
    </source>
</evidence>
<dbReference type="RefSeq" id="WP_121457824.1">
    <property type="nucleotide sequence ID" value="NZ_RBXP01000013.1"/>
</dbReference>
<dbReference type="SUPFAM" id="SSF52540">
    <property type="entry name" value="P-loop containing nucleoside triphosphate hydrolases"/>
    <property type="match status" value="1"/>
</dbReference>
<dbReference type="PANTHER" id="PTHR34388">
    <property type="entry name" value="DNA POLYMERASE III SUBUNIT DELTA"/>
    <property type="match status" value="1"/>
</dbReference>
<reference evidence="11 12" key="1">
    <citation type="submission" date="2018-10" db="EMBL/GenBank/DDBJ databases">
        <title>Genomic Encyclopedia of Type Strains, Phase IV (KMG-IV): sequencing the most valuable type-strain genomes for metagenomic binning, comparative biology and taxonomic classification.</title>
        <authorList>
            <person name="Goeker M."/>
        </authorList>
    </citation>
    <scope>NUCLEOTIDE SEQUENCE [LARGE SCALE GENOMIC DNA]</scope>
    <source>
        <strain evidence="11 12">DSM 23841</strain>
    </source>
</reference>
<evidence type="ECO:0000256" key="7">
    <source>
        <dbReference type="ARBA" id="ARBA00034754"/>
    </source>
</evidence>
<keyword evidence="4" id="KW-0548">Nucleotidyltransferase</keyword>
<keyword evidence="5" id="KW-0235">DNA replication</keyword>
<dbReference type="InterPro" id="IPR027417">
    <property type="entry name" value="P-loop_NTPase"/>
</dbReference>
<dbReference type="SUPFAM" id="SSF48019">
    <property type="entry name" value="post-AAA+ oligomerization domain-like"/>
    <property type="match status" value="1"/>
</dbReference>
<dbReference type="OrthoDB" id="9770982at2"/>
<dbReference type="Proteomes" id="UP000270626">
    <property type="component" value="Unassembled WGS sequence"/>
</dbReference>
<dbReference type="Gene3D" id="1.20.272.10">
    <property type="match status" value="1"/>
</dbReference>
<evidence type="ECO:0000256" key="2">
    <source>
        <dbReference type="ARBA" id="ARBA00017703"/>
    </source>
</evidence>
<dbReference type="NCBIfam" id="TIGR01128">
    <property type="entry name" value="holA"/>
    <property type="match status" value="1"/>
</dbReference>
<dbReference type="EC" id="2.7.7.7" evidence="1"/>
<name>A0A495WFP5_9RHOO</name>
<keyword evidence="6" id="KW-0239">DNA-directed DNA polymerase</keyword>
<evidence type="ECO:0000256" key="5">
    <source>
        <dbReference type="ARBA" id="ARBA00022705"/>
    </source>
</evidence>
<evidence type="ECO:0000256" key="3">
    <source>
        <dbReference type="ARBA" id="ARBA00022679"/>
    </source>
</evidence>
<dbReference type="GO" id="GO:0009360">
    <property type="term" value="C:DNA polymerase III complex"/>
    <property type="evidence" value="ECO:0007669"/>
    <property type="project" value="InterPro"/>
</dbReference>
<evidence type="ECO:0000259" key="9">
    <source>
        <dbReference type="Pfam" id="PF06144"/>
    </source>
</evidence>
<evidence type="ECO:0000256" key="6">
    <source>
        <dbReference type="ARBA" id="ARBA00022932"/>
    </source>
</evidence>
<proteinExistence type="inferred from homology"/>
<evidence type="ECO:0000256" key="8">
    <source>
        <dbReference type="ARBA" id="ARBA00049244"/>
    </source>
</evidence>